<reference evidence="1 2" key="1">
    <citation type="submission" date="2016-12" db="EMBL/GenBank/DDBJ databases">
        <title>The genome of dimorphic prosthecate Glycocaulis alkaliphilus 6b-8t, isolated from crude oil dictates its adaptability in petroleum environments.</title>
        <authorList>
            <person name="Wu X.-L."/>
            <person name="Geng S."/>
        </authorList>
    </citation>
    <scope>NUCLEOTIDE SEQUENCE [LARGE SCALE GENOMIC DNA]</scope>
    <source>
        <strain evidence="1 2">6B-8</strain>
    </source>
</reference>
<evidence type="ECO:0000313" key="1">
    <source>
        <dbReference type="EMBL" id="AZU05325.1"/>
    </source>
</evidence>
<protein>
    <submittedName>
        <fullName evidence="1">Uncharacterized protein</fullName>
    </submittedName>
</protein>
<proteinExistence type="predicted"/>
<dbReference type="OrthoDB" id="7205167at2"/>
<name>A0A3T0EDD4_9PROT</name>
<dbReference type="RefSeq" id="WP_127569012.1">
    <property type="nucleotide sequence ID" value="NZ_BMFB01000004.1"/>
</dbReference>
<keyword evidence="2" id="KW-1185">Reference proteome</keyword>
<dbReference type="Proteomes" id="UP000286954">
    <property type="component" value="Chromosome"/>
</dbReference>
<dbReference type="AlphaFoldDB" id="A0A3T0EDD4"/>
<organism evidence="1 2">
    <name type="scientific">Glycocaulis alkaliphilus</name>
    <dbReference type="NCBI Taxonomy" id="1434191"/>
    <lineage>
        <taxon>Bacteria</taxon>
        <taxon>Pseudomonadati</taxon>
        <taxon>Pseudomonadota</taxon>
        <taxon>Alphaproteobacteria</taxon>
        <taxon>Maricaulales</taxon>
        <taxon>Maricaulaceae</taxon>
        <taxon>Glycocaulis</taxon>
    </lineage>
</organism>
<dbReference type="EMBL" id="CP018911">
    <property type="protein sequence ID" value="AZU05325.1"/>
    <property type="molecule type" value="Genomic_DNA"/>
</dbReference>
<sequence>MAPEEFEQGESGVPATVYVREIAAADVFEQVQPGNAIEIDGVTLEPDQQLYAIHDEDGRRVGLFADRDAAFAAARWHGAAPVSVH</sequence>
<accession>A0A3T0EDD4</accession>
<dbReference type="Pfam" id="PF06620">
    <property type="entry name" value="DUF1150"/>
    <property type="match status" value="1"/>
</dbReference>
<dbReference type="KEGG" id="gak:X907_2816"/>
<evidence type="ECO:0000313" key="2">
    <source>
        <dbReference type="Proteomes" id="UP000286954"/>
    </source>
</evidence>
<gene>
    <name evidence="1" type="ORF">X907_2816</name>
</gene>
<dbReference type="InterPro" id="IPR009531">
    <property type="entry name" value="DUF1150"/>
</dbReference>